<dbReference type="OrthoDB" id="32553at2"/>
<name>A0A1G9I9Z4_9RHOB</name>
<dbReference type="Proteomes" id="UP000199555">
    <property type="component" value="Unassembled WGS sequence"/>
</dbReference>
<dbReference type="InterPro" id="IPR052909">
    <property type="entry name" value="Transposase_6_like"/>
</dbReference>
<organism evidence="2 3">
    <name type="scientific">Paracoccus chinensis</name>
    <dbReference type="NCBI Taxonomy" id="525640"/>
    <lineage>
        <taxon>Bacteria</taxon>
        <taxon>Pseudomonadati</taxon>
        <taxon>Pseudomonadota</taxon>
        <taxon>Alphaproteobacteria</taxon>
        <taxon>Rhodobacterales</taxon>
        <taxon>Paracoccaceae</taxon>
        <taxon>Paracoccus</taxon>
    </lineage>
</organism>
<feature type="non-terminal residue" evidence="2">
    <location>
        <position position="93"/>
    </location>
</feature>
<dbReference type="PANTHER" id="PTHR46637:SF1">
    <property type="entry name" value="BLL5188 PROTEIN"/>
    <property type="match status" value="1"/>
</dbReference>
<keyword evidence="3" id="KW-1185">Reference proteome</keyword>
<dbReference type="AlphaFoldDB" id="A0A1G9I9Z4"/>
<gene>
    <name evidence="2" type="ORF">SAMN04487971_107202</name>
</gene>
<dbReference type="RefSeq" id="WP_139166679.1">
    <property type="nucleotide sequence ID" value="NZ_FNGE01000007.1"/>
</dbReference>
<dbReference type="Pfam" id="PF13340">
    <property type="entry name" value="DUF4096"/>
    <property type="match status" value="1"/>
</dbReference>
<accession>A0A1G9I9Z4</accession>
<feature type="domain" description="Insertion element IS402-like" evidence="1">
    <location>
        <begin position="6"/>
        <end position="78"/>
    </location>
</feature>
<dbReference type="STRING" id="525640.SAMN04487971_107202"/>
<evidence type="ECO:0000313" key="2">
    <source>
        <dbReference type="EMBL" id="SDL22047.1"/>
    </source>
</evidence>
<sequence>MRRHELSDAQWELIADLMPRGGLRGGGRWRDHRQVVNGLMWKLATGAQWRDLPERYGPWQTVYERFSRWRREGLFDRLLDRLRLKLNAEGLVD</sequence>
<dbReference type="PANTHER" id="PTHR46637">
    <property type="entry name" value="TIS1421-TRANSPOSASE PROTEIN A"/>
    <property type="match status" value="1"/>
</dbReference>
<proteinExistence type="predicted"/>
<protein>
    <submittedName>
        <fullName evidence="2">Transposase</fullName>
    </submittedName>
</protein>
<dbReference type="InterPro" id="IPR025161">
    <property type="entry name" value="IS402-like_dom"/>
</dbReference>
<evidence type="ECO:0000313" key="3">
    <source>
        <dbReference type="Proteomes" id="UP000199555"/>
    </source>
</evidence>
<evidence type="ECO:0000259" key="1">
    <source>
        <dbReference type="Pfam" id="PF13340"/>
    </source>
</evidence>
<dbReference type="EMBL" id="FNGE01000007">
    <property type="protein sequence ID" value="SDL22047.1"/>
    <property type="molecule type" value="Genomic_DNA"/>
</dbReference>
<reference evidence="3" key="1">
    <citation type="submission" date="2016-10" db="EMBL/GenBank/DDBJ databases">
        <authorList>
            <person name="Varghese N."/>
            <person name="Submissions S."/>
        </authorList>
    </citation>
    <scope>NUCLEOTIDE SEQUENCE [LARGE SCALE GENOMIC DNA]</scope>
    <source>
        <strain evidence="3">CGMCC 1.7655</strain>
    </source>
</reference>